<feature type="compositionally biased region" description="Basic and acidic residues" evidence="2">
    <location>
        <begin position="139"/>
        <end position="191"/>
    </location>
</feature>
<protein>
    <recommendedName>
        <fullName evidence="3">PH domain-containing protein</fullName>
    </recommendedName>
</protein>
<feature type="compositionally biased region" description="Basic and acidic residues" evidence="2">
    <location>
        <begin position="203"/>
        <end position="220"/>
    </location>
</feature>
<evidence type="ECO:0000313" key="5">
    <source>
        <dbReference type="Proteomes" id="UP001557470"/>
    </source>
</evidence>
<feature type="coiled-coil region" evidence="1">
    <location>
        <begin position="541"/>
        <end position="575"/>
    </location>
</feature>
<dbReference type="Proteomes" id="UP001557470">
    <property type="component" value="Unassembled WGS sequence"/>
</dbReference>
<feature type="coiled-coil region" evidence="1">
    <location>
        <begin position="637"/>
        <end position="678"/>
    </location>
</feature>
<evidence type="ECO:0000256" key="1">
    <source>
        <dbReference type="SAM" id="Coils"/>
    </source>
</evidence>
<evidence type="ECO:0000256" key="2">
    <source>
        <dbReference type="SAM" id="MobiDB-lite"/>
    </source>
</evidence>
<dbReference type="InterPro" id="IPR011993">
    <property type="entry name" value="PH-like_dom_sf"/>
</dbReference>
<feature type="coiled-coil region" evidence="1">
    <location>
        <begin position="707"/>
        <end position="734"/>
    </location>
</feature>
<keyword evidence="1" id="KW-0175">Coiled coil</keyword>
<dbReference type="Pfam" id="PF00169">
    <property type="entry name" value="PH"/>
    <property type="match status" value="1"/>
</dbReference>
<feature type="region of interest" description="Disordered" evidence="2">
    <location>
        <begin position="324"/>
        <end position="384"/>
    </location>
</feature>
<feature type="compositionally biased region" description="Basic and acidic residues" evidence="2">
    <location>
        <begin position="64"/>
        <end position="91"/>
    </location>
</feature>
<dbReference type="PANTHER" id="PTHR17271">
    <property type="entry name" value="PLECKSTRIN HOMOLOGY PH DOMAIN-CONTAINING PROTEIN"/>
    <property type="match status" value="1"/>
</dbReference>
<accession>A0ABD0XA38</accession>
<comment type="caution">
    <text evidence="4">The sequence shown here is derived from an EMBL/GenBank/DDBJ whole genome shotgun (WGS) entry which is preliminary data.</text>
</comment>
<dbReference type="PROSITE" id="PS50003">
    <property type="entry name" value="PH_DOMAIN"/>
    <property type="match status" value="1"/>
</dbReference>
<feature type="compositionally biased region" description="Polar residues" evidence="2">
    <location>
        <begin position="324"/>
        <end position="341"/>
    </location>
</feature>
<dbReference type="InterPro" id="IPR001849">
    <property type="entry name" value="PH_domain"/>
</dbReference>
<gene>
    <name evidence="4" type="ORF">UPYG_G00064470</name>
</gene>
<evidence type="ECO:0000259" key="3">
    <source>
        <dbReference type="PROSITE" id="PS50003"/>
    </source>
</evidence>
<feature type="compositionally biased region" description="Polar residues" evidence="2">
    <location>
        <begin position="14"/>
        <end position="25"/>
    </location>
</feature>
<dbReference type="SUPFAM" id="SSF50729">
    <property type="entry name" value="PH domain-like"/>
    <property type="match status" value="1"/>
</dbReference>
<name>A0ABD0XA38_UMBPY</name>
<organism evidence="4 5">
    <name type="scientific">Umbra pygmaea</name>
    <name type="common">Eastern mudminnow</name>
    <dbReference type="NCBI Taxonomy" id="75934"/>
    <lineage>
        <taxon>Eukaryota</taxon>
        <taxon>Metazoa</taxon>
        <taxon>Chordata</taxon>
        <taxon>Craniata</taxon>
        <taxon>Vertebrata</taxon>
        <taxon>Euteleostomi</taxon>
        <taxon>Actinopterygii</taxon>
        <taxon>Neopterygii</taxon>
        <taxon>Teleostei</taxon>
        <taxon>Protacanthopterygii</taxon>
        <taxon>Esociformes</taxon>
        <taxon>Umbridae</taxon>
        <taxon>Umbra</taxon>
    </lineage>
</organism>
<feature type="compositionally biased region" description="Basic and acidic residues" evidence="2">
    <location>
        <begin position="375"/>
        <end position="384"/>
    </location>
</feature>
<dbReference type="Gene3D" id="2.30.29.30">
    <property type="entry name" value="Pleckstrin-homology domain (PH domain)/Phosphotyrosine-binding domain (PTB)"/>
    <property type="match status" value="1"/>
</dbReference>
<dbReference type="InterPro" id="IPR052223">
    <property type="entry name" value="Actin_Cytoskeleton_Reg"/>
</dbReference>
<dbReference type="PANTHER" id="PTHR17271:SF14">
    <property type="entry name" value="TRIO AND F-ACTIN-BINDING PROTEIN-LIKE ISOFORM X1"/>
    <property type="match status" value="1"/>
</dbReference>
<dbReference type="SMART" id="SM00233">
    <property type="entry name" value="PH"/>
    <property type="match status" value="1"/>
</dbReference>
<proteinExistence type="predicted"/>
<feature type="compositionally biased region" description="Low complexity" evidence="2">
    <location>
        <begin position="26"/>
        <end position="42"/>
    </location>
</feature>
<feature type="domain" description="PH" evidence="3">
    <location>
        <begin position="230"/>
        <end position="326"/>
    </location>
</feature>
<evidence type="ECO:0000313" key="4">
    <source>
        <dbReference type="EMBL" id="KAL1005828.1"/>
    </source>
</evidence>
<dbReference type="AlphaFoldDB" id="A0ABD0XA38"/>
<sequence>MDNVNEPTDRNSKTNHSPPQGSWRGSSHSLLSPAPSHSSSPPRLGVDTQLIANSLKPHATIAETDNRPIGDRNKSAIRRGLEYLLTREEPPRTASVDSQGMTIEDYVILADIPRPDKGSDGEEGGLVLGQRRRAQSPSPRRDQAQRTPRYTEESRGYSMRAECDERGRGRERGRDRREKERTTYGDSEDGRSSPPSSTVLHPRNSDHRTEKGHRSSKPRETVQSGIMPPQPGQKGWISKLDEYGEWRRHWFVMRDTALSFYRDSEAEESHDLDGEIDLTDCVDVLDLDVEKNYGFQIYTKKAVFTLSASTSRIRKSWVKVLRRTIQQPRRSPNNPQDSVSNRKGLGHCSPPHQPLSGVPRKTSDPLCPDSTFSARHTDSVDSDRAFPDMLSASQREAGEGWDREQAKRLEERNKWFEEEIPFSDGVSRWESLQLKTAGVPAPVTHTMDVDVSKKWAELESLSYREMTERSCIGAQTNPTNEIVQTITTTSATDLQREALPLKQQVKLLRKEQVTMGMEVDSPCGPGAPCGKRLDAMKVAHHRALQDLQESHAREVEELQRQRDGLLQEESQATTQVVEALKKAHKAELEIEVETARRMAGGQTHVDTTYRGQTAQADAFHKELEALSERYTQKCLELSRAEQSGKDREAELNRMEKELEHLRKENQELQARLTEEISRMRSFITGQSSGCVSPGNSERSPSELEILLHSKDNEVEYLQREITCLRNEVQSLTLEKQTACERYKEVYVELSEMKGRSELETREVKEHLGLANAARHDGIRDT</sequence>
<keyword evidence="5" id="KW-1185">Reference proteome</keyword>
<feature type="region of interest" description="Disordered" evidence="2">
    <location>
        <begin position="1"/>
        <end position="235"/>
    </location>
</feature>
<dbReference type="EMBL" id="JAGEUA010000002">
    <property type="protein sequence ID" value="KAL1005828.1"/>
    <property type="molecule type" value="Genomic_DNA"/>
</dbReference>
<reference evidence="4 5" key="1">
    <citation type="submission" date="2024-06" db="EMBL/GenBank/DDBJ databases">
        <authorList>
            <person name="Pan Q."/>
            <person name="Wen M."/>
            <person name="Jouanno E."/>
            <person name="Zahm M."/>
            <person name="Klopp C."/>
            <person name="Cabau C."/>
            <person name="Louis A."/>
            <person name="Berthelot C."/>
            <person name="Parey E."/>
            <person name="Roest Crollius H."/>
            <person name="Montfort J."/>
            <person name="Robinson-Rechavi M."/>
            <person name="Bouchez O."/>
            <person name="Lampietro C."/>
            <person name="Lopez Roques C."/>
            <person name="Donnadieu C."/>
            <person name="Postlethwait J."/>
            <person name="Bobe J."/>
            <person name="Verreycken H."/>
            <person name="Guiguen Y."/>
        </authorList>
    </citation>
    <scope>NUCLEOTIDE SEQUENCE [LARGE SCALE GENOMIC DNA]</scope>
    <source>
        <strain evidence="4">Up_M1</strain>
        <tissue evidence="4">Testis</tissue>
    </source>
</reference>